<comment type="subcellular location">
    <subcellularLocation>
        <location evidence="1">Cell membrane</location>
        <topology evidence="1">Multi-pass membrane protein</topology>
    </subcellularLocation>
</comment>
<feature type="transmembrane region" description="Helical" evidence="6">
    <location>
        <begin position="318"/>
        <end position="337"/>
    </location>
</feature>
<feature type="transmembrane region" description="Helical" evidence="6">
    <location>
        <begin position="285"/>
        <end position="306"/>
    </location>
</feature>
<dbReference type="PROSITE" id="PS50850">
    <property type="entry name" value="MFS"/>
    <property type="match status" value="1"/>
</dbReference>
<feature type="transmembrane region" description="Helical" evidence="6">
    <location>
        <begin position="404"/>
        <end position="424"/>
    </location>
</feature>
<evidence type="ECO:0000313" key="8">
    <source>
        <dbReference type="EMBL" id="GAA5518876.1"/>
    </source>
</evidence>
<sequence>MTLTPDSAAPGDNLPTPELHTAVVAYPVAGEGAILPEPTAGATEGAPPVPHRRALAALTVLAFAAFAFVTAEVLPLGLMGPMAEGLGVAESTVGLLITIQALTIVVGSVPLAAAAKRLTPRTALLIALGVFLAGLLIAATAGTFAQLALGRGISAIAHALFWAVVTPAAAGMFPPQVRGRMVSRLLLGGSGAGVIGLPASTWLAQQASWSTPYWVIAGSAAVLLVALAVLMPGFRAEEGTAARGELPSRAMFARVLIAIALAVGSMAVTWTYITPFLERVAGFSTASVPALLALGGVVGTLTTAFVGRYLDRWPVRSAVVGLALLVTMFAGLAVAGSSVPVTLAMLVLQGFSWSIVVASHLNWGMRHAPGRTDVLMALYQSLYNVGNMLGPLAGGAILARHGAAWLPAASVALSGAAFVVVLTVKPWGLLGRMRAARRAVSPAREARRTRP</sequence>
<dbReference type="RefSeq" id="WP_345379188.1">
    <property type="nucleotide sequence ID" value="NZ_BAABRR010000005.1"/>
</dbReference>
<dbReference type="InterPro" id="IPR050189">
    <property type="entry name" value="MFS_Efflux_Transporters"/>
</dbReference>
<evidence type="ECO:0000259" key="7">
    <source>
        <dbReference type="PROSITE" id="PS50850"/>
    </source>
</evidence>
<feature type="domain" description="Major facilitator superfamily (MFS) profile" evidence="7">
    <location>
        <begin position="57"/>
        <end position="427"/>
    </location>
</feature>
<name>A0ABP9WIG8_9MICO</name>
<feature type="transmembrane region" description="Helical" evidence="6">
    <location>
        <begin position="185"/>
        <end position="205"/>
    </location>
</feature>
<dbReference type="InterPro" id="IPR011701">
    <property type="entry name" value="MFS"/>
</dbReference>
<feature type="transmembrane region" description="Helical" evidence="6">
    <location>
        <begin position="94"/>
        <end position="113"/>
    </location>
</feature>
<keyword evidence="9" id="KW-1185">Reference proteome</keyword>
<evidence type="ECO:0000256" key="4">
    <source>
        <dbReference type="ARBA" id="ARBA00022989"/>
    </source>
</evidence>
<gene>
    <name evidence="8" type="ORF">Lsed01_01310</name>
</gene>
<feature type="transmembrane region" description="Helical" evidence="6">
    <location>
        <begin position="375"/>
        <end position="398"/>
    </location>
</feature>
<keyword evidence="5 6" id="KW-0472">Membrane</keyword>
<evidence type="ECO:0000313" key="9">
    <source>
        <dbReference type="Proteomes" id="UP001426770"/>
    </source>
</evidence>
<dbReference type="Pfam" id="PF07690">
    <property type="entry name" value="MFS_1"/>
    <property type="match status" value="1"/>
</dbReference>
<feature type="transmembrane region" description="Helical" evidence="6">
    <location>
        <begin position="155"/>
        <end position="173"/>
    </location>
</feature>
<keyword evidence="4 6" id="KW-1133">Transmembrane helix</keyword>
<dbReference type="Gene3D" id="1.20.1250.20">
    <property type="entry name" value="MFS general substrate transporter like domains"/>
    <property type="match status" value="1"/>
</dbReference>
<evidence type="ECO:0000256" key="1">
    <source>
        <dbReference type="ARBA" id="ARBA00004651"/>
    </source>
</evidence>
<dbReference type="EMBL" id="BAABRR010000005">
    <property type="protein sequence ID" value="GAA5518876.1"/>
    <property type="molecule type" value="Genomic_DNA"/>
</dbReference>
<dbReference type="PANTHER" id="PTHR43124">
    <property type="entry name" value="PURINE EFFLUX PUMP PBUE"/>
    <property type="match status" value="1"/>
</dbReference>
<dbReference type="InterPro" id="IPR036259">
    <property type="entry name" value="MFS_trans_sf"/>
</dbReference>
<evidence type="ECO:0000256" key="3">
    <source>
        <dbReference type="ARBA" id="ARBA00022692"/>
    </source>
</evidence>
<protein>
    <submittedName>
        <fullName evidence="8">Chloramphenicol efflux pump Rv0191</fullName>
    </submittedName>
</protein>
<feature type="transmembrane region" description="Helical" evidence="6">
    <location>
        <begin position="125"/>
        <end position="149"/>
    </location>
</feature>
<comment type="caution">
    <text evidence="8">The sequence shown here is derived from an EMBL/GenBank/DDBJ whole genome shotgun (WGS) entry which is preliminary data.</text>
</comment>
<dbReference type="SUPFAM" id="SSF103473">
    <property type="entry name" value="MFS general substrate transporter"/>
    <property type="match status" value="1"/>
</dbReference>
<feature type="transmembrane region" description="Helical" evidence="6">
    <location>
        <begin position="211"/>
        <end position="230"/>
    </location>
</feature>
<dbReference type="CDD" id="cd17324">
    <property type="entry name" value="MFS_NepI_like"/>
    <property type="match status" value="1"/>
</dbReference>
<proteinExistence type="predicted"/>
<organism evidence="8 9">
    <name type="scientific">Demequina sediminis</name>
    <dbReference type="NCBI Taxonomy" id="1930058"/>
    <lineage>
        <taxon>Bacteria</taxon>
        <taxon>Bacillati</taxon>
        <taxon>Actinomycetota</taxon>
        <taxon>Actinomycetes</taxon>
        <taxon>Micrococcales</taxon>
        <taxon>Demequinaceae</taxon>
        <taxon>Demequina</taxon>
    </lineage>
</organism>
<reference evidence="8 9" key="1">
    <citation type="submission" date="2024-02" db="EMBL/GenBank/DDBJ databases">
        <title>Lysinimicrobium sediminis NBRC 112286.</title>
        <authorList>
            <person name="Ichikawa N."/>
            <person name="Katano-Makiyama Y."/>
            <person name="Hidaka K."/>
        </authorList>
    </citation>
    <scope>NUCLEOTIDE SEQUENCE [LARGE SCALE GENOMIC DNA]</scope>
    <source>
        <strain evidence="8 9">NBRC 112286</strain>
    </source>
</reference>
<dbReference type="Proteomes" id="UP001426770">
    <property type="component" value="Unassembled WGS sequence"/>
</dbReference>
<feature type="transmembrane region" description="Helical" evidence="6">
    <location>
        <begin position="54"/>
        <end position="74"/>
    </location>
</feature>
<feature type="transmembrane region" description="Helical" evidence="6">
    <location>
        <begin position="251"/>
        <end position="273"/>
    </location>
</feature>
<keyword evidence="3 6" id="KW-0812">Transmembrane</keyword>
<evidence type="ECO:0000256" key="2">
    <source>
        <dbReference type="ARBA" id="ARBA00022475"/>
    </source>
</evidence>
<dbReference type="InterPro" id="IPR020846">
    <property type="entry name" value="MFS_dom"/>
</dbReference>
<evidence type="ECO:0000256" key="5">
    <source>
        <dbReference type="ARBA" id="ARBA00023136"/>
    </source>
</evidence>
<dbReference type="PANTHER" id="PTHR43124:SF3">
    <property type="entry name" value="CHLORAMPHENICOL EFFLUX PUMP RV0191"/>
    <property type="match status" value="1"/>
</dbReference>
<feature type="transmembrane region" description="Helical" evidence="6">
    <location>
        <begin position="343"/>
        <end position="363"/>
    </location>
</feature>
<accession>A0ABP9WIG8</accession>
<keyword evidence="2" id="KW-1003">Cell membrane</keyword>
<evidence type="ECO:0000256" key="6">
    <source>
        <dbReference type="SAM" id="Phobius"/>
    </source>
</evidence>